<comment type="caution">
    <text evidence="1">The sequence shown here is derived from an EMBL/GenBank/DDBJ whole genome shotgun (WGS) entry which is preliminary data.</text>
</comment>
<evidence type="ECO:0000313" key="1">
    <source>
        <dbReference type="EMBL" id="TEA37970.1"/>
    </source>
</evidence>
<dbReference type="EMBL" id="QWLN02004901">
    <property type="protein sequence ID" value="TEA37970.1"/>
    <property type="molecule type" value="Genomic_DNA"/>
</dbReference>
<organism evidence="1 2">
    <name type="scientific">Sousa chinensis</name>
    <name type="common">Indo-pacific humpbacked dolphin</name>
    <name type="synonym">Steno chinensis</name>
    <dbReference type="NCBI Taxonomy" id="103600"/>
    <lineage>
        <taxon>Eukaryota</taxon>
        <taxon>Metazoa</taxon>
        <taxon>Chordata</taxon>
        <taxon>Craniata</taxon>
        <taxon>Vertebrata</taxon>
        <taxon>Euteleostomi</taxon>
        <taxon>Mammalia</taxon>
        <taxon>Eutheria</taxon>
        <taxon>Laurasiatheria</taxon>
        <taxon>Artiodactyla</taxon>
        <taxon>Whippomorpha</taxon>
        <taxon>Cetacea</taxon>
        <taxon>Odontoceti</taxon>
        <taxon>Delphinidae</taxon>
        <taxon>Sousa</taxon>
    </lineage>
</organism>
<sequence>MTRRRFKLIMTFLHFHDNLETPLPADRISKVKPLL</sequence>
<name>A0A484GR95_SOUCH</name>
<evidence type="ECO:0000313" key="2">
    <source>
        <dbReference type="Proteomes" id="UP000295264"/>
    </source>
</evidence>
<dbReference type="Proteomes" id="UP000295264">
    <property type="component" value="Unassembled WGS sequence"/>
</dbReference>
<dbReference type="AlphaFoldDB" id="A0A484GR95"/>
<protein>
    <submittedName>
        <fullName evidence="1">Uncharacterized protein</fullName>
    </submittedName>
</protein>
<accession>A0A484GR95</accession>
<keyword evidence="2" id="KW-1185">Reference proteome</keyword>
<gene>
    <name evidence="1" type="ORF">DBR06_SOUSAS25210003</name>
</gene>
<proteinExistence type="predicted"/>
<feature type="non-terminal residue" evidence="1">
    <location>
        <position position="35"/>
    </location>
</feature>
<reference evidence="1 2" key="1">
    <citation type="journal article" date="2018" name="Genomics">
        <title>Molecular footprints of inshore aquatic adaptation in Indo-Pacific humpback dolphin (Sousa chinensis).</title>
        <authorList>
            <person name="Ming Y."/>
            <person name="Jian J."/>
            <person name="Yu F."/>
            <person name="Yu X."/>
            <person name="Wang J."/>
            <person name="Liu W."/>
        </authorList>
    </citation>
    <scope>NUCLEOTIDE SEQUENCE [LARGE SCALE GENOMIC DNA]</scope>
    <source>
        <strain evidence="1">MY-2018</strain>
        <tissue evidence="1">Skin</tissue>
    </source>
</reference>